<gene>
    <name evidence="1" type="ORF">ANN_08984</name>
</gene>
<accession>A0ABQ8TK45</accession>
<name>A0ABQ8TK45_PERAM</name>
<comment type="caution">
    <text evidence="1">The sequence shown here is derived from an EMBL/GenBank/DDBJ whole genome shotgun (WGS) entry which is preliminary data.</text>
</comment>
<evidence type="ECO:0000313" key="1">
    <source>
        <dbReference type="EMBL" id="KAJ4446996.1"/>
    </source>
</evidence>
<sequence>MDALMVYDAFQTFGKRYECPVTVASMKKKGPYSFRCDNAQKTFTLGKLRDSVTLSDEGDDGGGEVFYLHSVQFKVCHGSLCVVMWLADEPREFNLPTLPQRRITHVPEKLPSKYGVHSEEYLPIRTCPCFAATAEHRSRQCVVEPLYSKIVTNEAVRMCSADPCSLCTYEHALALLASVSEMCPKVSVKCVIVPLQQDSNHESLSYQSIVLWSEQGSEVSYKSRLYYVIFQDNGNIRCIACKPIVRKHAMSTSSPMQHILLFRFSERMGKRFVLWDSTNGSTYFHNRITQQEEKYIWRDYILHMLT</sequence>
<protein>
    <submittedName>
        <fullName evidence="1">Uncharacterized protein</fullName>
    </submittedName>
</protein>
<dbReference type="EMBL" id="JAJSOF020000005">
    <property type="protein sequence ID" value="KAJ4446996.1"/>
    <property type="molecule type" value="Genomic_DNA"/>
</dbReference>
<reference evidence="1 2" key="1">
    <citation type="journal article" date="2022" name="Allergy">
        <title>Genome assembly and annotation of Periplaneta americana reveal a comprehensive cockroach allergen profile.</title>
        <authorList>
            <person name="Wang L."/>
            <person name="Xiong Q."/>
            <person name="Saelim N."/>
            <person name="Wang L."/>
            <person name="Nong W."/>
            <person name="Wan A.T."/>
            <person name="Shi M."/>
            <person name="Liu X."/>
            <person name="Cao Q."/>
            <person name="Hui J.H.L."/>
            <person name="Sookrung N."/>
            <person name="Leung T.F."/>
            <person name="Tungtrongchitr A."/>
            <person name="Tsui S.K.W."/>
        </authorList>
    </citation>
    <scope>NUCLEOTIDE SEQUENCE [LARGE SCALE GENOMIC DNA]</scope>
    <source>
        <strain evidence="1">PWHHKU_190912</strain>
    </source>
</reference>
<dbReference type="Proteomes" id="UP001148838">
    <property type="component" value="Unassembled WGS sequence"/>
</dbReference>
<keyword evidence="2" id="KW-1185">Reference proteome</keyword>
<evidence type="ECO:0000313" key="2">
    <source>
        <dbReference type="Proteomes" id="UP001148838"/>
    </source>
</evidence>
<organism evidence="1 2">
    <name type="scientific">Periplaneta americana</name>
    <name type="common">American cockroach</name>
    <name type="synonym">Blatta americana</name>
    <dbReference type="NCBI Taxonomy" id="6978"/>
    <lineage>
        <taxon>Eukaryota</taxon>
        <taxon>Metazoa</taxon>
        <taxon>Ecdysozoa</taxon>
        <taxon>Arthropoda</taxon>
        <taxon>Hexapoda</taxon>
        <taxon>Insecta</taxon>
        <taxon>Pterygota</taxon>
        <taxon>Neoptera</taxon>
        <taxon>Polyneoptera</taxon>
        <taxon>Dictyoptera</taxon>
        <taxon>Blattodea</taxon>
        <taxon>Blattoidea</taxon>
        <taxon>Blattidae</taxon>
        <taxon>Blattinae</taxon>
        <taxon>Periplaneta</taxon>
    </lineage>
</organism>
<proteinExistence type="predicted"/>